<dbReference type="EMBL" id="CP097508">
    <property type="protein sequence ID" value="URE13836.1"/>
    <property type="molecule type" value="Genomic_DNA"/>
</dbReference>
<dbReference type="PANTHER" id="PTHR31972">
    <property type="entry name" value="EXPRESSED PROTEIN"/>
    <property type="match status" value="1"/>
</dbReference>
<reference evidence="1" key="1">
    <citation type="submission" date="2022-05" db="EMBL/GenBank/DDBJ databases">
        <title>The Musa troglodytarum L. genome provides insights into the mechanism of non-climacteric behaviour and enrichment of carotenoids.</title>
        <authorList>
            <person name="Wang J."/>
        </authorList>
    </citation>
    <scope>NUCLEOTIDE SEQUENCE</scope>
    <source>
        <tissue evidence="1">Leaf</tissue>
    </source>
</reference>
<proteinExistence type="predicted"/>
<organism evidence="1 2">
    <name type="scientific">Musa troglodytarum</name>
    <name type="common">fe'i banana</name>
    <dbReference type="NCBI Taxonomy" id="320322"/>
    <lineage>
        <taxon>Eukaryota</taxon>
        <taxon>Viridiplantae</taxon>
        <taxon>Streptophyta</taxon>
        <taxon>Embryophyta</taxon>
        <taxon>Tracheophyta</taxon>
        <taxon>Spermatophyta</taxon>
        <taxon>Magnoliopsida</taxon>
        <taxon>Liliopsida</taxon>
        <taxon>Zingiberales</taxon>
        <taxon>Musaceae</taxon>
        <taxon>Musa</taxon>
    </lineage>
</organism>
<sequence length="137" mass="15477">MVLLPGDLLGPPPSNAVFIAKRVFYSTKAQFCDNGQSHEVAIECDTVGLQDPCLAIHIDRKRVMQIKRLAWKFRGNQTILVDGLPVAVFWDVHSWLFGPPFGSAVFVFQTCLSATELLPWSTSHILWESQLHAWRNE</sequence>
<name>A0A9E7KDW0_9LILI</name>
<accession>A0A9E7KDW0</accession>
<dbReference type="Proteomes" id="UP001055439">
    <property type="component" value="Chromosome 6"/>
</dbReference>
<dbReference type="OrthoDB" id="1896898at2759"/>
<dbReference type="InterPro" id="IPR008586">
    <property type="entry name" value="DUF868_pln"/>
</dbReference>
<evidence type="ECO:0000313" key="1">
    <source>
        <dbReference type="EMBL" id="URE13836.1"/>
    </source>
</evidence>
<evidence type="ECO:0000313" key="2">
    <source>
        <dbReference type="Proteomes" id="UP001055439"/>
    </source>
</evidence>
<gene>
    <name evidence="1" type="ORF">MUK42_10716</name>
</gene>
<dbReference type="AlphaFoldDB" id="A0A9E7KDW0"/>
<protein>
    <submittedName>
        <fullName evidence="1">Uncharacterized protein</fullName>
    </submittedName>
</protein>
<dbReference type="PANTHER" id="PTHR31972:SF74">
    <property type="entry name" value="EXPRESSED PROTEIN"/>
    <property type="match status" value="1"/>
</dbReference>
<keyword evidence="2" id="KW-1185">Reference proteome</keyword>
<dbReference type="Pfam" id="PF05910">
    <property type="entry name" value="DUF868"/>
    <property type="match status" value="1"/>
</dbReference>